<accession>F4LKH5</accession>
<dbReference type="KEGG" id="tbe:Trebr_1117"/>
<dbReference type="CDD" id="cd16279">
    <property type="entry name" value="metallo-hydrolase-like_MBL-fold"/>
    <property type="match status" value="1"/>
</dbReference>
<proteinExistence type="predicted"/>
<dbReference type="HOGENOM" id="CLU_044538_2_1_12"/>
<dbReference type="SUPFAM" id="SSF56281">
    <property type="entry name" value="Metallo-hydrolase/oxidoreductase"/>
    <property type="match status" value="1"/>
</dbReference>
<dbReference type="STRING" id="906968.Trebr_1117"/>
<dbReference type="Gene3D" id="3.60.15.10">
    <property type="entry name" value="Ribonuclease Z/Hydroxyacylglutathione hydrolase-like"/>
    <property type="match status" value="1"/>
</dbReference>
<dbReference type="EMBL" id="CP002696">
    <property type="protein sequence ID" value="AEE16549.1"/>
    <property type="molecule type" value="Genomic_DNA"/>
</dbReference>
<keyword evidence="3" id="KW-1185">Reference proteome</keyword>
<organism evidence="2 3">
    <name type="scientific">Treponema brennaborense (strain DSM 12168 / CIP 105900 / DD5/3)</name>
    <dbReference type="NCBI Taxonomy" id="906968"/>
    <lineage>
        <taxon>Bacteria</taxon>
        <taxon>Pseudomonadati</taxon>
        <taxon>Spirochaetota</taxon>
        <taxon>Spirochaetia</taxon>
        <taxon>Spirochaetales</taxon>
        <taxon>Treponemataceae</taxon>
        <taxon>Treponema</taxon>
    </lineage>
</organism>
<dbReference type="AlphaFoldDB" id="F4LKH5"/>
<name>F4LKH5_TREBD</name>
<dbReference type="InterPro" id="IPR036866">
    <property type="entry name" value="RibonucZ/Hydroxyglut_hydro"/>
</dbReference>
<dbReference type="RefSeq" id="WP_013758257.1">
    <property type="nucleotide sequence ID" value="NC_015500.1"/>
</dbReference>
<evidence type="ECO:0000259" key="1">
    <source>
        <dbReference type="Pfam" id="PF12706"/>
    </source>
</evidence>
<dbReference type="PANTHER" id="PTHR42663:SF6">
    <property type="entry name" value="HYDROLASE C777.06C-RELATED"/>
    <property type="match status" value="1"/>
</dbReference>
<evidence type="ECO:0000313" key="2">
    <source>
        <dbReference type="EMBL" id="AEE16549.1"/>
    </source>
</evidence>
<dbReference type="PANTHER" id="PTHR42663">
    <property type="entry name" value="HYDROLASE C777.06C-RELATED-RELATED"/>
    <property type="match status" value="1"/>
</dbReference>
<dbReference type="eggNOG" id="COG1235">
    <property type="taxonomic scope" value="Bacteria"/>
</dbReference>
<dbReference type="InterPro" id="IPR001279">
    <property type="entry name" value="Metallo-B-lactamas"/>
</dbReference>
<evidence type="ECO:0000313" key="3">
    <source>
        <dbReference type="Proteomes" id="UP000006546"/>
    </source>
</evidence>
<dbReference type="Proteomes" id="UP000006546">
    <property type="component" value="Chromosome"/>
</dbReference>
<gene>
    <name evidence="2" type="ordered locus">Trebr_1117</name>
</gene>
<feature type="domain" description="Metallo-beta-lactamase" evidence="1">
    <location>
        <begin position="52"/>
        <end position="251"/>
    </location>
</feature>
<dbReference type="Pfam" id="PF12706">
    <property type="entry name" value="Lactamase_B_2"/>
    <property type="match status" value="1"/>
</dbReference>
<protein>
    <submittedName>
        <fullName evidence="2">Beta-lactamase domain protein</fullName>
    </submittedName>
</protein>
<reference evidence="3" key="1">
    <citation type="submission" date="2011-04" db="EMBL/GenBank/DDBJ databases">
        <title>The complete genome of Treponema brennaborense DSM 12168.</title>
        <authorList>
            <person name="Lucas S."/>
            <person name="Han J."/>
            <person name="Lapidus A."/>
            <person name="Bruce D."/>
            <person name="Goodwin L."/>
            <person name="Pitluck S."/>
            <person name="Peters L."/>
            <person name="Kyrpides N."/>
            <person name="Mavromatis K."/>
            <person name="Ivanova N."/>
            <person name="Mikhailova N."/>
            <person name="Pagani I."/>
            <person name="Teshima H."/>
            <person name="Detter J.C."/>
            <person name="Tapia R."/>
            <person name="Han C."/>
            <person name="Land M."/>
            <person name="Hauser L."/>
            <person name="Markowitz V."/>
            <person name="Cheng J.-F."/>
            <person name="Hugenholtz P."/>
            <person name="Woyke T."/>
            <person name="Wu D."/>
            <person name="Gronow S."/>
            <person name="Wellnitz S."/>
            <person name="Brambilla E."/>
            <person name="Klenk H.-P."/>
            <person name="Eisen J.A."/>
        </authorList>
    </citation>
    <scope>NUCLEOTIDE SEQUENCE [LARGE SCALE GENOMIC DNA]</scope>
    <source>
        <strain evidence="3">DSM 12168 / CIP 105900 / DD5/3</strain>
    </source>
</reference>
<sequence>MQCVLLGTGTSHGIPVIGCSCPCCTSSDARDKRLRSSLWITDGSADSGAYTSIIIDTGPEFRIQALRFGIKKLDAVFLTHGHADHLNGLDDVRIFSHTCPGAAADSSDAGLPVYGNAQTITDVHERFSYIFHPPTEGGGTPKLHTVVCSSSRDAEGIKAGSLTLIPVPLLHGSLETTGWLVSDGRSSVAYLTDCSVIPDYSIALLQSQRTPIEHLIIDGLRRRPHDTHLSFDESIAYALRAGAKHIWLTHICHDMKHEEIDSYVRAYDLRHTDSENRTCRASTVAPAYDGLVLRVPDSAGTE</sequence>